<evidence type="ECO:0000313" key="1">
    <source>
        <dbReference type="EMBL" id="GFY34043.1"/>
    </source>
</evidence>
<sequence>MIVYGIKPRPRDGQRSSHNNTVLPFLPVRFSQFKELWETLKFIMYPDVISFYKLNLPLFDGLEIEEFDI</sequence>
<organism evidence="1 2">
    <name type="scientific">Trichonephila clavipes</name>
    <name type="common">Golden silk orbweaver</name>
    <name type="synonym">Nephila clavipes</name>
    <dbReference type="NCBI Taxonomy" id="2585209"/>
    <lineage>
        <taxon>Eukaryota</taxon>
        <taxon>Metazoa</taxon>
        <taxon>Ecdysozoa</taxon>
        <taxon>Arthropoda</taxon>
        <taxon>Chelicerata</taxon>
        <taxon>Arachnida</taxon>
        <taxon>Araneae</taxon>
        <taxon>Araneomorphae</taxon>
        <taxon>Entelegynae</taxon>
        <taxon>Araneoidea</taxon>
        <taxon>Nephilidae</taxon>
        <taxon>Trichonephila</taxon>
    </lineage>
</organism>
<protein>
    <submittedName>
        <fullName evidence="1">Uncharacterized protein</fullName>
    </submittedName>
</protein>
<keyword evidence="2" id="KW-1185">Reference proteome</keyword>
<dbReference type="EMBL" id="BMAU01021420">
    <property type="protein sequence ID" value="GFY34043.1"/>
    <property type="molecule type" value="Genomic_DNA"/>
</dbReference>
<reference evidence="1" key="1">
    <citation type="submission" date="2020-08" db="EMBL/GenBank/DDBJ databases">
        <title>Multicomponent nature underlies the extraordinary mechanical properties of spider dragline silk.</title>
        <authorList>
            <person name="Kono N."/>
            <person name="Nakamura H."/>
            <person name="Mori M."/>
            <person name="Yoshida Y."/>
            <person name="Ohtoshi R."/>
            <person name="Malay A.D."/>
            <person name="Moran D.A.P."/>
            <person name="Tomita M."/>
            <person name="Numata K."/>
            <person name="Arakawa K."/>
        </authorList>
    </citation>
    <scope>NUCLEOTIDE SEQUENCE</scope>
</reference>
<proteinExistence type="predicted"/>
<name>A0A8X6WFE6_TRICX</name>
<gene>
    <name evidence="1" type="ORF">TNCV_997241</name>
</gene>
<comment type="caution">
    <text evidence="1">The sequence shown here is derived from an EMBL/GenBank/DDBJ whole genome shotgun (WGS) entry which is preliminary data.</text>
</comment>
<accession>A0A8X6WFE6</accession>
<dbReference type="Proteomes" id="UP000887159">
    <property type="component" value="Unassembled WGS sequence"/>
</dbReference>
<dbReference type="AlphaFoldDB" id="A0A8X6WFE6"/>
<evidence type="ECO:0000313" key="2">
    <source>
        <dbReference type="Proteomes" id="UP000887159"/>
    </source>
</evidence>